<dbReference type="EMBL" id="CM047748">
    <property type="protein sequence ID" value="KAJ0015010.1"/>
    <property type="molecule type" value="Genomic_DNA"/>
</dbReference>
<keyword evidence="2" id="KW-1185">Reference proteome</keyword>
<protein>
    <submittedName>
        <fullName evidence="1">Uncharacterized protein</fullName>
    </submittedName>
</protein>
<proteinExistence type="predicted"/>
<sequence length="150" mass="17408">MVDIAGNVAGIVSAVLGVDKWFMYLFNYKSNLRTLEREVRMLKVKKDEVEGKVEVARNNAEGIRKPVAEWVNNVNSIVREAETLIDERANVRCFNFIARIKQSRKASREVEYVSQLLQLQEAFGDQEDEAWNLFRKMTELPRSLKKVLFI</sequence>
<comment type="caution">
    <text evidence="1">The sequence shown here is derived from an EMBL/GenBank/DDBJ whole genome shotgun (WGS) entry which is preliminary data.</text>
</comment>
<evidence type="ECO:0000313" key="2">
    <source>
        <dbReference type="Proteomes" id="UP001163603"/>
    </source>
</evidence>
<name>A0ACC0XCM2_9ROSI</name>
<reference evidence="2" key="1">
    <citation type="journal article" date="2023" name="G3 (Bethesda)">
        <title>Genome assembly and association tests identify interacting loci associated with vigor, precocity, and sex in interspecific pistachio rootstocks.</title>
        <authorList>
            <person name="Palmer W."/>
            <person name="Jacygrad E."/>
            <person name="Sagayaradj S."/>
            <person name="Cavanaugh K."/>
            <person name="Han R."/>
            <person name="Bertier L."/>
            <person name="Beede B."/>
            <person name="Kafkas S."/>
            <person name="Golino D."/>
            <person name="Preece J."/>
            <person name="Michelmore R."/>
        </authorList>
    </citation>
    <scope>NUCLEOTIDE SEQUENCE [LARGE SCALE GENOMIC DNA]</scope>
</reference>
<dbReference type="Proteomes" id="UP001163603">
    <property type="component" value="Chromosome 13"/>
</dbReference>
<organism evidence="1 2">
    <name type="scientific">Pistacia integerrima</name>
    <dbReference type="NCBI Taxonomy" id="434235"/>
    <lineage>
        <taxon>Eukaryota</taxon>
        <taxon>Viridiplantae</taxon>
        <taxon>Streptophyta</taxon>
        <taxon>Embryophyta</taxon>
        <taxon>Tracheophyta</taxon>
        <taxon>Spermatophyta</taxon>
        <taxon>Magnoliopsida</taxon>
        <taxon>eudicotyledons</taxon>
        <taxon>Gunneridae</taxon>
        <taxon>Pentapetalae</taxon>
        <taxon>rosids</taxon>
        <taxon>malvids</taxon>
        <taxon>Sapindales</taxon>
        <taxon>Anacardiaceae</taxon>
        <taxon>Pistacia</taxon>
    </lineage>
</organism>
<evidence type="ECO:0000313" key="1">
    <source>
        <dbReference type="EMBL" id="KAJ0015010.1"/>
    </source>
</evidence>
<accession>A0ACC0XCM2</accession>
<gene>
    <name evidence="1" type="ORF">Pint_20014</name>
</gene>